<keyword evidence="10 23" id="KW-0328">Glycosyltransferase</keyword>
<evidence type="ECO:0000256" key="4">
    <source>
        <dbReference type="ARBA" id="ARBA00007090"/>
    </source>
</evidence>
<accession>A0ABV8V324</accession>
<comment type="similarity">
    <text evidence="4 23">In the C-terminal section; belongs to the transpeptidase family.</text>
</comment>
<keyword evidence="24" id="KW-0812">Transmembrane</keyword>
<evidence type="ECO:0000313" key="29">
    <source>
        <dbReference type="Proteomes" id="UP001595840"/>
    </source>
</evidence>
<comment type="function">
    <text evidence="1 23">Cell wall formation. Synthesis of cross-linked peptidoglycan from the lipid intermediates. The enzyme has a penicillin-insensitive transglycosylase N-terminal domain (formation of linear glycan strands) and a penicillin-sensitive transpeptidase C-terminal domain (cross-linking of the peptide subunits).</text>
</comment>
<dbReference type="Proteomes" id="UP001595840">
    <property type="component" value="Unassembled WGS sequence"/>
</dbReference>
<evidence type="ECO:0000256" key="19">
    <source>
        <dbReference type="ARBA" id="ARBA00032454"/>
    </source>
</evidence>
<evidence type="ECO:0000256" key="22">
    <source>
        <dbReference type="NCBIfam" id="TIGR02071"/>
    </source>
</evidence>
<evidence type="ECO:0000256" key="23">
    <source>
        <dbReference type="PIRNR" id="PIRNR002799"/>
    </source>
</evidence>
<gene>
    <name evidence="28" type="primary">mrcB</name>
    <name evidence="28" type="ORF">ACFOX3_08355</name>
</gene>
<dbReference type="InterPro" id="IPR001264">
    <property type="entry name" value="Glyco_trans_51"/>
</dbReference>
<keyword evidence="29" id="KW-1185">Reference proteome</keyword>
<dbReference type="Pfam" id="PF00905">
    <property type="entry name" value="Transpeptidase"/>
    <property type="match status" value="1"/>
</dbReference>
<dbReference type="PANTHER" id="PTHR32282:SF11">
    <property type="entry name" value="PENICILLIN-BINDING PROTEIN 1B"/>
    <property type="match status" value="1"/>
</dbReference>
<evidence type="ECO:0000256" key="20">
    <source>
        <dbReference type="ARBA" id="ARBA00034000"/>
    </source>
</evidence>
<dbReference type="InterPro" id="IPR028166">
    <property type="entry name" value="UB2H"/>
</dbReference>
<evidence type="ECO:0000256" key="3">
    <source>
        <dbReference type="ARBA" id="ARBA00004752"/>
    </source>
</evidence>
<keyword evidence="8" id="KW-0121">Carboxypeptidase</keyword>
<comment type="catalytic activity">
    <reaction evidence="20">
        <text>Preferential cleavage: (Ac)2-L-Lys-D-Ala-|-D-Ala. Also transpeptidation of peptidyl-alanyl moieties that are N-acyl substituents of D-alanine.</text>
        <dbReference type="EC" id="3.4.16.4"/>
    </reaction>
</comment>
<reference evidence="29" key="1">
    <citation type="journal article" date="2019" name="Int. J. Syst. Evol. Microbiol.">
        <title>The Global Catalogue of Microorganisms (GCM) 10K type strain sequencing project: providing services to taxonomists for standard genome sequencing and annotation.</title>
        <authorList>
            <consortium name="The Broad Institute Genomics Platform"/>
            <consortium name="The Broad Institute Genome Sequencing Center for Infectious Disease"/>
            <person name="Wu L."/>
            <person name="Ma J."/>
        </authorList>
    </citation>
    <scope>NUCLEOTIDE SEQUENCE [LARGE SCALE GENOMIC DNA]</scope>
    <source>
        <strain evidence="29">CECT 8570</strain>
    </source>
</reference>
<evidence type="ECO:0000256" key="14">
    <source>
        <dbReference type="ARBA" id="ARBA00022984"/>
    </source>
</evidence>
<keyword evidence="7" id="KW-1003">Cell membrane</keyword>
<evidence type="ECO:0000256" key="9">
    <source>
        <dbReference type="ARBA" id="ARBA00022670"/>
    </source>
</evidence>
<keyword evidence="24" id="KW-1133">Transmembrane helix</keyword>
<feature type="domain" description="Penicillin-binding protein transpeptidase" evidence="25">
    <location>
        <begin position="454"/>
        <end position="695"/>
    </location>
</feature>
<dbReference type="Gene3D" id="3.30.2060.10">
    <property type="entry name" value="Penicillin-binding protein 1b domain"/>
    <property type="match status" value="1"/>
</dbReference>
<dbReference type="InterPro" id="IPR001460">
    <property type="entry name" value="PCN-bd_Tpept"/>
</dbReference>
<dbReference type="NCBIfam" id="TIGR02071">
    <property type="entry name" value="PBP_1b"/>
    <property type="match status" value="1"/>
</dbReference>
<evidence type="ECO:0000256" key="8">
    <source>
        <dbReference type="ARBA" id="ARBA00022645"/>
    </source>
</evidence>
<evidence type="ECO:0000259" key="25">
    <source>
        <dbReference type="Pfam" id="PF00905"/>
    </source>
</evidence>
<keyword evidence="16" id="KW-0046">Antibiotic resistance</keyword>
<organism evidence="28 29">
    <name type="scientific">Simiduia curdlanivorans</name>
    <dbReference type="NCBI Taxonomy" id="1492769"/>
    <lineage>
        <taxon>Bacteria</taxon>
        <taxon>Pseudomonadati</taxon>
        <taxon>Pseudomonadota</taxon>
        <taxon>Gammaproteobacteria</taxon>
        <taxon>Cellvibrionales</taxon>
        <taxon>Cellvibrionaceae</taxon>
        <taxon>Simiduia</taxon>
    </lineage>
</organism>
<keyword evidence="15 24" id="KW-0472">Membrane</keyword>
<dbReference type="PIRSF" id="PIRSF002799">
    <property type="entry name" value="PBP_1b"/>
    <property type="match status" value="1"/>
</dbReference>
<evidence type="ECO:0000256" key="11">
    <source>
        <dbReference type="ARBA" id="ARBA00022679"/>
    </source>
</evidence>
<evidence type="ECO:0000313" key="28">
    <source>
        <dbReference type="EMBL" id="MFC4362311.1"/>
    </source>
</evidence>
<feature type="transmembrane region" description="Helical" evidence="24">
    <location>
        <begin position="42"/>
        <end position="64"/>
    </location>
</feature>
<keyword evidence="13 23" id="KW-0133">Cell shape</keyword>
<dbReference type="InterPro" id="IPR012338">
    <property type="entry name" value="Beta-lactam/transpept-like"/>
</dbReference>
<evidence type="ECO:0000256" key="18">
    <source>
        <dbReference type="ARBA" id="ARBA00023316"/>
    </source>
</evidence>
<dbReference type="Pfam" id="PF14814">
    <property type="entry name" value="UB2H"/>
    <property type="match status" value="1"/>
</dbReference>
<dbReference type="EMBL" id="JBHSCX010000006">
    <property type="protein sequence ID" value="MFC4362311.1"/>
    <property type="molecule type" value="Genomic_DNA"/>
</dbReference>
<dbReference type="Gene3D" id="1.10.3810.10">
    <property type="entry name" value="Biosynthetic peptidoglycan transglycosylase-like"/>
    <property type="match status" value="1"/>
</dbReference>
<feature type="domain" description="Bifunctional transglycosylase second" evidence="27">
    <location>
        <begin position="90"/>
        <end position="167"/>
    </location>
</feature>
<dbReference type="SUPFAM" id="SSF53955">
    <property type="entry name" value="Lysozyme-like"/>
    <property type="match status" value="1"/>
</dbReference>
<evidence type="ECO:0000256" key="6">
    <source>
        <dbReference type="ARBA" id="ARBA00018637"/>
    </source>
</evidence>
<evidence type="ECO:0000256" key="2">
    <source>
        <dbReference type="ARBA" id="ARBA00004236"/>
    </source>
</evidence>
<keyword evidence="17" id="KW-0511">Multifunctional enzyme</keyword>
<dbReference type="RefSeq" id="WP_380736149.1">
    <property type="nucleotide sequence ID" value="NZ_JBHSCX010000006.1"/>
</dbReference>
<keyword evidence="9" id="KW-0645">Protease</keyword>
<proteinExistence type="inferred from homology"/>
<comment type="subcellular location">
    <subcellularLocation>
        <location evidence="2">Cell membrane</location>
    </subcellularLocation>
</comment>
<dbReference type="InterPro" id="IPR011813">
    <property type="entry name" value="PBP_1b"/>
</dbReference>
<keyword evidence="12" id="KW-0378">Hydrolase</keyword>
<dbReference type="InterPro" id="IPR050396">
    <property type="entry name" value="Glycosyltr_51/Transpeptidase"/>
</dbReference>
<dbReference type="InterPro" id="IPR036950">
    <property type="entry name" value="PBP_transglycosylase"/>
</dbReference>
<evidence type="ECO:0000256" key="1">
    <source>
        <dbReference type="ARBA" id="ARBA00002624"/>
    </source>
</evidence>
<dbReference type="PANTHER" id="PTHR32282">
    <property type="entry name" value="BINDING PROTEIN TRANSPEPTIDASE, PUTATIVE-RELATED"/>
    <property type="match status" value="1"/>
</dbReference>
<dbReference type="InterPro" id="IPR023346">
    <property type="entry name" value="Lysozyme-like_dom_sf"/>
</dbReference>
<evidence type="ECO:0000256" key="7">
    <source>
        <dbReference type="ARBA" id="ARBA00022475"/>
    </source>
</evidence>
<comment type="catalytic activity">
    <reaction evidence="21">
        <text>[GlcNAc-(1-&gt;4)-Mur2Ac(oyl-L-Ala-gamma-D-Glu-L-Lys-D-Ala-D-Ala)](n)-di-trans,octa-cis-undecaprenyl diphosphate + beta-D-GlcNAc-(1-&gt;4)-Mur2Ac(oyl-L-Ala-gamma-D-Glu-L-Lys-D-Ala-D-Ala)-di-trans,octa-cis-undecaprenyl diphosphate = [GlcNAc-(1-&gt;4)-Mur2Ac(oyl-L-Ala-gamma-D-Glu-L-Lys-D-Ala-D-Ala)](n+1)-di-trans,octa-cis-undecaprenyl diphosphate + di-trans,octa-cis-undecaprenyl diphosphate + H(+)</text>
        <dbReference type="Rhea" id="RHEA:23708"/>
        <dbReference type="Rhea" id="RHEA-COMP:9602"/>
        <dbReference type="Rhea" id="RHEA-COMP:9603"/>
        <dbReference type="ChEBI" id="CHEBI:15378"/>
        <dbReference type="ChEBI" id="CHEBI:58405"/>
        <dbReference type="ChEBI" id="CHEBI:60033"/>
        <dbReference type="ChEBI" id="CHEBI:78435"/>
        <dbReference type="EC" id="2.4.99.28"/>
    </reaction>
</comment>
<sequence>MLIFCASLVTLRNHLGPIDLFLHMAKKATRKKRPAAKAGRRWWPWIRNFTLLAAVLGLVALVIIDRQVRLKFEGKKWALPARVYAQPLELYDQARMSPELLEAQLKRLGYQPVVKISGSGQFERVQQGGVANYVIATRGFDFWDRKEAAEIWQLRLRHGRVDFLKPQSGPDDVMRLEPEQIGGIFPAHLEDRELVKLADIPPLLGETLIAVEDKHFLDHQGISFRAIARALVANIQAGGVAQGGSTLTQQLVKNFYLTNERSLTRKGLEAVMALLLELHYSKAEILETYLNEVYLGQQGAKSINGFALASLHYFRKPLAELGTDQIALLVGLVKGASYYNPWRSPERAKARRDLVLGVMRDTGLISAQQYQHNVARPLRISKQNSEPVTRYANFLDLVKRQLKRDYDSADLQSEGLRIFTTLDVRVQSQVEQQLANQLKRIEADYKLAANGLQGAAIVVQVGTAEVLALAGDRKPSVAGFNRALDAHRQIGSLAKPAVFLAALSQPQSYQLSTLISDSPVRVAGPDGEWAPRNYSHQSHGEVPLVEALAHSYNQATARLGMQLGLSRVASALSQLGGAAEVPRVPAMLLGAVNMTPIDVAEQYHTLAADGFYSPLRAIRDVTTREGKPLNRYALAVEPRFSPAAVYQLQYGLRAVMREGTGKGAYQYLPAELDVAGKTGTTNDQRDSWFAGFSADHVAVAWVGRDDNGTTPLTGATGALPIWANIMANIDTQSLNAPAPEGIAFHWVDGPSGRASAENCQHARWVPFSAGREPEGRAPCAYVENPIKFWWKNLWQ</sequence>
<evidence type="ECO:0000256" key="12">
    <source>
        <dbReference type="ARBA" id="ARBA00022801"/>
    </source>
</evidence>
<evidence type="ECO:0000256" key="10">
    <source>
        <dbReference type="ARBA" id="ARBA00022676"/>
    </source>
</evidence>
<name>A0ABV8V324_9GAMM</name>
<comment type="pathway">
    <text evidence="3 23">Cell wall biogenesis; peptidoglycan biosynthesis.</text>
</comment>
<evidence type="ECO:0000256" key="13">
    <source>
        <dbReference type="ARBA" id="ARBA00022960"/>
    </source>
</evidence>
<keyword evidence="11 23" id="KW-0808">Transferase</keyword>
<comment type="similarity">
    <text evidence="5 23">In the N-terminal section; belongs to the glycosyltransferase 51 family.</text>
</comment>
<evidence type="ECO:0000259" key="27">
    <source>
        <dbReference type="Pfam" id="PF14814"/>
    </source>
</evidence>
<dbReference type="SUPFAM" id="SSF56601">
    <property type="entry name" value="beta-lactamase/transpeptidase-like"/>
    <property type="match status" value="1"/>
</dbReference>
<evidence type="ECO:0000256" key="21">
    <source>
        <dbReference type="ARBA" id="ARBA00049902"/>
    </source>
</evidence>
<dbReference type="Gene3D" id="3.40.710.10">
    <property type="entry name" value="DD-peptidase/beta-lactamase superfamily"/>
    <property type="match status" value="1"/>
</dbReference>
<keyword evidence="18 23" id="KW-0961">Cell wall biogenesis/degradation</keyword>
<evidence type="ECO:0000256" key="15">
    <source>
        <dbReference type="ARBA" id="ARBA00023136"/>
    </source>
</evidence>
<evidence type="ECO:0000256" key="17">
    <source>
        <dbReference type="ARBA" id="ARBA00023268"/>
    </source>
</evidence>
<feature type="domain" description="Glycosyl transferase family 51" evidence="26">
    <location>
        <begin position="189"/>
        <end position="359"/>
    </location>
</feature>
<keyword evidence="14 23" id="KW-0573">Peptidoglycan synthesis</keyword>
<protein>
    <recommendedName>
        <fullName evidence="6 22">Penicillin-binding protein 1B</fullName>
        <shortName evidence="23">PBP-1b</shortName>
        <shortName evidence="23">PBP1b</shortName>
    </recommendedName>
    <alternativeName>
        <fullName evidence="19 23">Murein polymerase</fullName>
    </alternativeName>
</protein>
<evidence type="ECO:0000256" key="24">
    <source>
        <dbReference type="SAM" id="Phobius"/>
    </source>
</evidence>
<evidence type="ECO:0000256" key="16">
    <source>
        <dbReference type="ARBA" id="ARBA00023251"/>
    </source>
</evidence>
<comment type="caution">
    <text evidence="28">The sequence shown here is derived from an EMBL/GenBank/DDBJ whole genome shotgun (WGS) entry which is preliminary data.</text>
</comment>
<evidence type="ECO:0000259" key="26">
    <source>
        <dbReference type="Pfam" id="PF00912"/>
    </source>
</evidence>
<dbReference type="Pfam" id="PF00912">
    <property type="entry name" value="Transgly"/>
    <property type="match status" value="1"/>
</dbReference>
<evidence type="ECO:0000256" key="5">
    <source>
        <dbReference type="ARBA" id="ARBA00007739"/>
    </source>
</evidence>